<organism evidence="1 2">
    <name type="scientific">Violaceomyces palustris</name>
    <dbReference type="NCBI Taxonomy" id="1673888"/>
    <lineage>
        <taxon>Eukaryota</taxon>
        <taxon>Fungi</taxon>
        <taxon>Dikarya</taxon>
        <taxon>Basidiomycota</taxon>
        <taxon>Ustilaginomycotina</taxon>
        <taxon>Ustilaginomycetes</taxon>
        <taxon>Violaceomycetales</taxon>
        <taxon>Violaceomycetaceae</taxon>
        <taxon>Violaceomyces</taxon>
    </lineage>
</organism>
<reference evidence="1 2" key="1">
    <citation type="journal article" date="2018" name="Mol. Biol. Evol.">
        <title>Broad Genomic Sampling Reveals a Smut Pathogenic Ancestry of the Fungal Clade Ustilaginomycotina.</title>
        <authorList>
            <person name="Kijpornyongpan T."/>
            <person name="Mondo S.J."/>
            <person name="Barry K."/>
            <person name="Sandor L."/>
            <person name="Lee J."/>
            <person name="Lipzen A."/>
            <person name="Pangilinan J."/>
            <person name="LaButti K."/>
            <person name="Hainaut M."/>
            <person name="Henrissat B."/>
            <person name="Grigoriev I.V."/>
            <person name="Spatafora J.W."/>
            <person name="Aime M.C."/>
        </authorList>
    </citation>
    <scope>NUCLEOTIDE SEQUENCE [LARGE SCALE GENOMIC DNA]</scope>
    <source>
        <strain evidence="1 2">SA 807</strain>
    </source>
</reference>
<dbReference type="EMBL" id="KZ819751">
    <property type="protein sequence ID" value="PWN52918.1"/>
    <property type="molecule type" value="Genomic_DNA"/>
</dbReference>
<evidence type="ECO:0000313" key="1">
    <source>
        <dbReference type="EMBL" id="PWN52918.1"/>
    </source>
</evidence>
<accession>A0ACD0P470</accession>
<gene>
    <name evidence="1" type="ORF">IE53DRAFT_311176</name>
</gene>
<proteinExistence type="predicted"/>
<name>A0ACD0P470_9BASI</name>
<protein>
    <submittedName>
        <fullName evidence="1">Cytochrome P450 family protein</fullName>
    </submittedName>
</protein>
<sequence length="1081" mass="120316">MQEVQAQITPIPQPPESWLLGNVKEIDGDLPIASFNRLCDLYGSIVKLNIVGRTVVLLSSQQMVNHVSDQSKFHKVPGRALKEVRAFAGDGLFTAYDEEPNWLLAHKILVPAFGPVAIRNMFPQMEDIATQMLFRWDHYTGQPFDVADQFTRLTLDTIALCAFDLRFNSFHTDSMHPFIEDMNYLLKASSDRTSYPEWSKKVFIFQEAEYQKRVASLHKLCDDIIAARKKKPGVGVNDLLTRMLEGKDPDTGAQLSDENIRYQLVTFLVAGHETTSGLLSFVTYYLLKNPSAYRKVREEVDAFGQVTQSNFHQFKYIDAVLKETLRLCPTAPAYSVQTRAAKEILPGGYQVEAGTNLVVVVPKLHRDPKVYEDPEVFKPERFLDGGFEALPPNSWKPFGNGQRACIGRGFAMQEAVIAIASIFKHFDLQMVDPAYELHIKQNLTIKPKDFQITVRPRRRGGTILTDLLKSVCLQRQGISAADPASSGGAKDAGKTPFKDGKNPITVLYGSNSGSCEAFASEICNEAKQKGFEPVIATLDHHASNGELPTSQPVIICAASYEGNPTDNAKHFVESLRAKDASKSPLKGVSYSVFGAGHHDWAGTFHKIPIYIDKRLEELGAERILPLATGDAGGDLVGAFEDYKELLWKNISSGQVTEPTSGANTNPEFLTTTQVSVDIIPASRNFSRVTSVGKVVRHEVLVEASELGPAKHHIEIQLPDGQTYRSGDYLSVFPKNPQPAVDRILKRFNMDSRTHVIINPAKWNEASHYPVGVPIRAEDILSGYVELAQPVSKRLLKVLASMCKDEGENRSIEVLEERYQEDVLDKRVSLIDLLEVYPSCDCSFSFYLENLSRLKVRQYSISSSPLHSADLATLTFDVLAAKSFSGLTVYLGAASNYLSSLKVGDELDCSVKSSSDFHLPDDIETPIVLFASGTGISPFRGFIQERALQKASGRKVGKVVLFYGCRNRSDFLHSDELEAWSRGEDAFLDLRVVFSRPGAGDDPGLEGERYVQHRVWRQREDIIRLYKEGAQFYTCGSAKRLSASLKSTLVDIVAENKGLDKERAALLLDEVAKERYRTDVFL</sequence>
<dbReference type="Proteomes" id="UP000245626">
    <property type="component" value="Unassembled WGS sequence"/>
</dbReference>
<evidence type="ECO:0000313" key="2">
    <source>
        <dbReference type="Proteomes" id="UP000245626"/>
    </source>
</evidence>
<keyword evidence="2" id="KW-1185">Reference proteome</keyword>